<sequence>MDELETMAACLGAALKARGWWLVTAESCTGGWVGQVVTSVPGSSQWYDRGFITYTNVSKQEMLGVAAETLAHHGAVSEATVREMAEGALARSRADVGVAISGIAGPGGATPGKPVGTVCMAWTTRSGACEVRTFHFAGDRAAVRRQAVAAALEGVLALASAPASA</sequence>
<evidence type="ECO:0000313" key="2">
    <source>
        <dbReference type="EMBL" id="MEO1767186.1"/>
    </source>
</evidence>
<evidence type="ECO:0000313" key="3">
    <source>
        <dbReference type="Proteomes" id="UP001482231"/>
    </source>
</evidence>
<protein>
    <submittedName>
        <fullName evidence="2">CinA family protein</fullName>
    </submittedName>
</protein>
<keyword evidence="3" id="KW-1185">Reference proteome</keyword>
<dbReference type="Pfam" id="PF02464">
    <property type="entry name" value="CinA"/>
    <property type="match status" value="1"/>
</dbReference>
<gene>
    <name evidence="2" type="ORF">V6E02_08175</name>
</gene>
<dbReference type="InterPro" id="IPR008136">
    <property type="entry name" value="CinA_C"/>
</dbReference>
<evidence type="ECO:0000259" key="1">
    <source>
        <dbReference type="Pfam" id="PF02464"/>
    </source>
</evidence>
<dbReference type="Proteomes" id="UP001482231">
    <property type="component" value="Unassembled WGS sequence"/>
</dbReference>
<organism evidence="2 3">
    <name type="scientific">Thiobacter aerophilum</name>
    <dbReference type="NCBI Taxonomy" id="3121275"/>
    <lineage>
        <taxon>Bacteria</taxon>
        <taxon>Pseudomonadati</taxon>
        <taxon>Pseudomonadota</taxon>
        <taxon>Betaproteobacteria</taxon>
        <taxon>Burkholderiales</taxon>
        <taxon>Thiobacteraceae</taxon>
        <taxon>Thiobacter</taxon>
    </lineage>
</organism>
<dbReference type="Gene3D" id="3.90.950.20">
    <property type="entry name" value="CinA-like"/>
    <property type="match status" value="1"/>
</dbReference>
<proteinExistence type="predicted"/>
<dbReference type="RefSeq" id="WP_347308296.1">
    <property type="nucleotide sequence ID" value="NZ_JBAJEX010000005.1"/>
</dbReference>
<name>A0ABV0EF88_9BURK</name>
<accession>A0ABV0EF88</accession>
<dbReference type="NCBIfam" id="TIGR00199">
    <property type="entry name" value="PncC_domain"/>
    <property type="match status" value="1"/>
</dbReference>
<dbReference type="SUPFAM" id="SSF142433">
    <property type="entry name" value="CinA-like"/>
    <property type="match status" value="1"/>
</dbReference>
<feature type="domain" description="CinA C-terminal" evidence="1">
    <location>
        <begin position="5"/>
        <end position="156"/>
    </location>
</feature>
<dbReference type="InterPro" id="IPR036653">
    <property type="entry name" value="CinA-like_C"/>
</dbReference>
<reference evidence="2 3" key="1">
    <citation type="submission" date="2024-02" db="EMBL/GenBank/DDBJ databases">
        <title>New thermophilic sulfur-oxidizing bacteria from a hot springs of the Uzon caldera (Kamchatka, Russia).</title>
        <authorList>
            <person name="Dukat A.M."/>
            <person name="Elcheninov A.G."/>
            <person name="Frolov E.N."/>
        </authorList>
    </citation>
    <scope>NUCLEOTIDE SEQUENCE [LARGE SCALE GENOMIC DNA]</scope>
    <source>
        <strain evidence="2 3">AK1</strain>
    </source>
</reference>
<comment type="caution">
    <text evidence="2">The sequence shown here is derived from an EMBL/GenBank/DDBJ whole genome shotgun (WGS) entry which is preliminary data.</text>
</comment>
<dbReference type="EMBL" id="JBAJEX010000005">
    <property type="protein sequence ID" value="MEO1767186.1"/>
    <property type="molecule type" value="Genomic_DNA"/>
</dbReference>